<dbReference type="PANTHER" id="PTHR33332">
    <property type="entry name" value="REVERSE TRANSCRIPTASE DOMAIN-CONTAINING PROTEIN"/>
    <property type="match status" value="1"/>
</dbReference>
<evidence type="ECO:0000313" key="2">
    <source>
        <dbReference type="Proteomes" id="UP000233556"/>
    </source>
</evidence>
<dbReference type="AlphaFoldDB" id="A0A2I0UU53"/>
<protein>
    <submittedName>
        <fullName evidence="1">Rna-directed dna polymerase from mobile element jockey-like</fullName>
    </submittedName>
</protein>
<sequence length="113" mass="12835">MQRYRLGEEWLESCLAEKDLGILVDSQQCAWVAKNANSILACIRNSVGRRVISGIPQESVLGPVLFNIVVDMDSGIDLTVSKFFDDSKLFGVFDMLERRDATQRVLNRLERWA</sequence>
<dbReference type="OrthoDB" id="3230070at2759"/>
<dbReference type="EMBL" id="KZ505636">
    <property type="protein sequence ID" value="PKU49556.1"/>
    <property type="molecule type" value="Genomic_DNA"/>
</dbReference>
<keyword evidence="1" id="KW-0548">Nucleotidyltransferase</keyword>
<reference evidence="2" key="2">
    <citation type="submission" date="2017-12" db="EMBL/GenBank/DDBJ databases">
        <title>Genome sequence of the Bar-tailed Godwit (Limosa lapponica baueri).</title>
        <authorList>
            <person name="Lima N.C.B."/>
            <person name="Parody-Merino A.M."/>
            <person name="Battley P.F."/>
            <person name="Fidler A.E."/>
            <person name="Prosdocimi F."/>
        </authorList>
    </citation>
    <scope>NUCLEOTIDE SEQUENCE [LARGE SCALE GENOMIC DNA]</scope>
</reference>
<proteinExistence type="predicted"/>
<evidence type="ECO:0000313" key="1">
    <source>
        <dbReference type="EMBL" id="PKU49556.1"/>
    </source>
</evidence>
<organism evidence="1 2">
    <name type="scientific">Limosa lapponica baueri</name>
    <dbReference type="NCBI Taxonomy" id="1758121"/>
    <lineage>
        <taxon>Eukaryota</taxon>
        <taxon>Metazoa</taxon>
        <taxon>Chordata</taxon>
        <taxon>Craniata</taxon>
        <taxon>Vertebrata</taxon>
        <taxon>Euteleostomi</taxon>
        <taxon>Archelosauria</taxon>
        <taxon>Archosauria</taxon>
        <taxon>Dinosauria</taxon>
        <taxon>Saurischia</taxon>
        <taxon>Theropoda</taxon>
        <taxon>Coelurosauria</taxon>
        <taxon>Aves</taxon>
        <taxon>Neognathae</taxon>
        <taxon>Neoaves</taxon>
        <taxon>Charadriiformes</taxon>
        <taxon>Scolopacidae</taxon>
        <taxon>Limosa</taxon>
    </lineage>
</organism>
<keyword evidence="1" id="KW-0808">Transferase</keyword>
<reference evidence="2" key="1">
    <citation type="submission" date="2017-11" db="EMBL/GenBank/DDBJ databases">
        <authorList>
            <person name="Lima N.C."/>
            <person name="Parody-Merino A.M."/>
            <person name="Battley P.F."/>
            <person name="Fidler A.E."/>
            <person name="Prosdocimi F."/>
        </authorList>
    </citation>
    <scope>NUCLEOTIDE SEQUENCE [LARGE SCALE GENOMIC DNA]</scope>
</reference>
<dbReference type="Proteomes" id="UP000233556">
    <property type="component" value="Unassembled WGS sequence"/>
</dbReference>
<keyword evidence="1" id="KW-0695">RNA-directed DNA polymerase</keyword>
<gene>
    <name evidence="1" type="ORF">llap_109</name>
</gene>
<accession>A0A2I0UU53</accession>
<dbReference type="GO" id="GO:0003964">
    <property type="term" value="F:RNA-directed DNA polymerase activity"/>
    <property type="evidence" value="ECO:0007669"/>
    <property type="project" value="UniProtKB-KW"/>
</dbReference>
<name>A0A2I0UU53_LIMLA</name>
<keyword evidence="2" id="KW-1185">Reference proteome</keyword>